<evidence type="ECO:0000313" key="1">
    <source>
        <dbReference type="EMBL" id="TXL56652.1"/>
    </source>
</evidence>
<dbReference type="SUPFAM" id="SSF54637">
    <property type="entry name" value="Thioesterase/thiol ester dehydrase-isomerase"/>
    <property type="match status" value="1"/>
</dbReference>
<dbReference type="AlphaFoldDB" id="A0A5C8NF49"/>
<dbReference type="Proteomes" id="UP000321571">
    <property type="component" value="Unassembled WGS sequence"/>
</dbReference>
<accession>A0A5C8NF49</accession>
<protein>
    <submittedName>
        <fullName evidence="1">DUF4442 domain-containing protein</fullName>
    </submittedName>
</protein>
<dbReference type="Pfam" id="PF14539">
    <property type="entry name" value="DUF4442"/>
    <property type="match status" value="1"/>
</dbReference>
<organism evidence="1 2">
    <name type="scientific">Aeromicrobium terrae</name>
    <dbReference type="NCBI Taxonomy" id="2498846"/>
    <lineage>
        <taxon>Bacteria</taxon>
        <taxon>Bacillati</taxon>
        <taxon>Actinomycetota</taxon>
        <taxon>Actinomycetes</taxon>
        <taxon>Propionibacteriales</taxon>
        <taxon>Nocardioidaceae</taxon>
        <taxon>Aeromicrobium</taxon>
    </lineage>
</organism>
<proteinExistence type="predicted"/>
<dbReference type="InterPro" id="IPR027961">
    <property type="entry name" value="DUF4442"/>
</dbReference>
<name>A0A5C8NF49_9ACTN</name>
<evidence type="ECO:0000313" key="2">
    <source>
        <dbReference type="Proteomes" id="UP000321571"/>
    </source>
</evidence>
<dbReference type="Gene3D" id="3.10.129.10">
    <property type="entry name" value="Hotdog Thioesterase"/>
    <property type="match status" value="1"/>
</dbReference>
<dbReference type="OrthoDB" id="3173842at2"/>
<dbReference type="InterPro" id="IPR029069">
    <property type="entry name" value="HotDog_dom_sf"/>
</dbReference>
<comment type="caution">
    <text evidence="1">The sequence shown here is derived from an EMBL/GenBank/DDBJ whole genome shotgun (WGS) entry which is preliminary data.</text>
</comment>
<dbReference type="EMBL" id="VDUX01000009">
    <property type="protein sequence ID" value="TXL56652.1"/>
    <property type="molecule type" value="Genomic_DNA"/>
</dbReference>
<reference evidence="1 2" key="1">
    <citation type="submission" date="2019-06" db="EMBL/GenBank/DDBJ databases">
        <title>Aeromicrobium sp. nov., isolated from a maize field.</title>
        <authorList>
            <person name="Lin S.-Y."/>
            <person name="Tsai C.-F."/>
            <person name="Young C.-C."/>
        </authorList>
    </citation>
    <scope>NUCLEOTIDE SEQUENCE [LARGE SCALE GENOMIC DNA]</scope>
    <source>
        <strain evidence="1 2">CC-CFT486</strain>
    </source>
</reference>
<dbReference type="RefSeq" id="WP_147687744.1">
    <property type="nucleotide sequence ID" value="NZ_VDUX01000009.1"/>
</dbReference>
<sequence length="150" mass="15714">MTEQIDLAEVTAGVHALVPILGAMGLEVVQSERGAAAAKLPTGPNVNHFGVSYAGSLFSVAEMLGGLIGQSSFTVPGGVPLVKRLEIDFTRPATTDVVARTTLSEDEIARVQSEATENGKADFELLAEVTDEAGTVVARTHGFYQLRVMG</sequence>
<gene>
    <name evidence="1" type="ORF">FHP06_15460</name>
</gene>
<keyword evidence="2" id="KW-1185">Reference proteome</keyword>